<organism evidence="2 3">
    <name type="scientific">Amylocarpus encephaloides</name>
    <dbReference type="NCBI Taxonomy" id="45428"/>
    <lineage>
        <taxon>Eukaryota</taxon>
        <taxon>Fungi</taxon>
        <taxon>Dikarya</taxon>
        <taxon>Ascomycota</taxon>
        <taxon>Pezizomycotina</taxon>
        <taxon>Leotiomycetes</taxon>
        <taxon>Helotiales</taxon>
        <taxon>Helotiales incertae sedis</taxon>
        <taxon>Amylocarpus</taxon>
    </lineage>
</organism>
<evidence type="ECO:0008006" key="4">
    <source>
        <dbReference type="Google" id="ProtNLM"/>
    </source>
</evidence>
<feature type="compositionally biased region" description="Acidic residues" evidence="1">
    <location>
        <begin position="97"/>
        <end position="112"/>
    </location>
</feature>
<evidence type="ECO:0000256" key="1">
    <source>
        <dbReference type="SAM" id="MobiDB-lite"/>
    </source>
</evidence>
<dbReference type="OrthoDB" id="3882058at2759"/>
<feature type="region of interest" description="Disordered" evidence="1">
    <location>
        <begin position="202"/>
        <end position="286"/>
    </location>
</feature>
<dbReference type="EMBL" id="MU251670">
    <property type="protein sequence ID" value="KAG9230471.1"/>
    <property type="molecule type" value="Genomic_DNA"/>
</dbReference>
<accession>A0A9P7YBX9</accession>
<keyword evidence="3" id="KW-1185">Reference proteome</keyword>
<protein>
    <recommendedName>
        <fullName evidence="4">Only prolin and serin are matching in the corresponding protein</fullName>
    </recommendedName>
</protein>
<feature type="compositionally biased region" description="Low complexity" evidence="1">
    <location>
        <begin position="222"/>
        <end position="237"/>
    </location>
</feature>
<dbReference type="AlphaFoldDB" id="A0A9P7YBX9"/>
<dbReference type="Proteomes" id="UP000824998">
    <property type="component" value="Unassembled WGS sequence"/>
</dbReference>
<evidence type="ECO:0000313" key="3">
    <source>
        <dbReference type="Proteomes" id="UP000824998"/>
    </source>
</evidence>
<proteinExistence type="predicted"/>
<gene>
    <name evidence="2" type="ORF">BJ875DRAFT_154510</name>
</gene>
<sequence>MCTNLKPLLLPQLVEERRKRESILDSEMDLSSSSYSQASSASDAPSPVTPTFSGRGHVKYSSSTSSMDSTFHASGTDSPSSPTFAVSKGGKRSLPDVQEEPQERDDDLDMFDDDDASHDLYDCLCDNQPCLHRDPSVAQSSEQLSMQPPLDYDLADGFFSDGEYALSPRYKKRRANESALTGFADRIGNRFPSLSRKWRLRKGNARSANSIASDPNHDKTGSRTASSRSSSVSNPTRQALEKSFEGQMPPSPTASVVDARDDSPPATPIDIEKANHDSARREEPFATTPLLPPLMTEILAHIREVPTQSPLQSPSVAAVKDPWSGNVTPIDAIATPQLAGIPSPPLSTKPSISSFHRGTVNRPGHLIPSSEIPSIHIADANDEWANKLGHANFCIQPEPYLPDAFDVEACRQLRARWDEARCNYTKHLVRTGEHYGVTSKAYKLTEEKWLSIDAIWRKNNDRTIAQTVENGSDALATFAHATLGDDSSSNVMTRIPSLNDPRSEGKFPLMGDEDIVGPMVQVAAQLQRSPSKKAKLLKFFTEKFPVGLSRP</sequence>
<feature type="compositionally biased region" description="Low complexity" evidence="1">
    <location>
        <begin position="29"/>
        <end position="46"/>
    </location>
</feature>
<comment type="caution">
    <text evidence="2">The sequence shown here is derived from an EMBL/GenBank/DDBJ whole genome shotgun (WGS) entry which is preliminary data.</text>
</comment>
<feature type="compositionally biased region" description="Low complexity" evidence="1">
    <location>
        <begin position="61"/>
        <end position="70"/>
    </location>
</feature>
<evidence type="ECO:0000313" key="2">
    <source>
        <dbReference type="EMBL" id="KAG9230471.1"/>
    </source>
</evidence>
<feature type="region of interest" description="Disordered" evidence="1">
    <location>
        <begin position="19"/>
        <end position="112"/>
    </location>
</feature>
<feature type="compositionally biased region" description="Basic and acidic residues" evidence="1">
    <location>
        <begin position="270"/>
        <end position="284"/>
    </location>
</feature>
<feature type="compositionally biased region" description="Polar residues" evidence="1">
    <location>
        <begin position="71"/>
        <end position="84"/>
    </location>
</feature>
<name>A0A9P7YBX9_9HELO</name>
<reference evidence="2" key="1">
    <citation type="journal article" date="2021" name="IMA Fungus">
        <title>Genomic characterization of three marine fungi, including Emericellopsis atlantica sp. nov. with signatures of a generalist lifestyle and marine biomass degradation.</title>
        <authorList>
            <person name="Hagestad O.C."/>
            <person name="Hou L."/>
            <person name="Andersen J.H."/>
            <person name="Hansen E.H."/>
            <person name="Altermark B."/>
            <person name="Li C."/>
            <person name="Kuhnert E."/>
            <person name="Cox R.J."/>
            <person name="Crous P.W."/>
            <person name="Spatafora J.W."/>
            <person name="Lail K."/>
            <person name="Amirebrahimi M."/>
            <person name="Lipzen A."/>
            <person name="Pangilinan J."/>
            <person name="Andreopoulos W."/>
            <person name="Hayes R.D."/>
            <person name="Ng V."/>
            <person name="Grigoriev I.V."/>
            <person name="Jackson S.A."/>
            <person name="Sutton T.D.S."/>
            <person name="Dobson A.D.W."/>
            <person name="Rama T."/>
        </authorList>
    </citation>
    <scope>NUCLEOTIDE SEQUENCE</scope>
    <source>
        <strain evidence="2">TRa018bII</strain>
    </source>
</reference>